<dbReference type="EMBL" id="HBUE01288164">
    <property type="protein sequence ID" value="CAG6572797.1"/>
    <property type="molecule type" value="Transcribed_RNA"/>
</dbReference>
<proteinExistence type="predicted"/>
<dbReference type="EMBL" id="HBUE01182544">
    <property type="protein sequence ID" value="CAG6521230.1"/>
    <property type="molecule type" value="Transcribed_RNA"/>
</dbReference>
<sequence>MDKKTLAKNARVFIFLFCVEKILTNTRKIGFKFVVGTDAKIGNSAALICFSSYFYSLTHIPSNMRESRSTRSHLTNTETFLFRSLACHFFHSHAFLLPSTNTPTKKKKNVRERERIRRVCVGKLQRTLKRCDVMSSHTALVIVLS</sequence>
<protein>
    <submittedName>
        <fullName evidence="1">(northern house mosquito) hypothetical protein</fullName>
    </submittedName>
</protein>
<dbReference type="EMBL" id="HBUE01288166">
    <property type="protein sequence ID" value="CAG6572801.1"/>
    <property type="molecule type" value="Transcribed_RNA"/>
</dbReference>
<dbReference type="AlphaFoldDB" id="A0A8D8JLB3"/>
<accession>A0A8D8JLB3</accession>
<evidence type="ECO:0000313" key="1">
    <source>
        <dbReference type="EMBL" id="CAG6572801.1"/>
    </source>
</evidence>
<reference evidence="1" key="1">
    <citation type="submission" date="2021-05" db="EMBL/GenBank/DDBJ databases">
        <authorList>
            <person name="Alioto T."/>
            <person name="Alioto T."/>
            <person name="Gomez Garrido J."/>
        </authorList>
    </citation>
    <scope>NUCLEOTIDE SEQUENCE</scope>
</reference>
<name>A0A8D8JLB3_CULPI</name>
<organism evidence="1">
    <name type="scientific">Culex pipiens</name>
    <name type="common">House mosquito</name>
    <dbReference type="NCBI Taxonomy" id="7175"/>
    <lineage>
        <taxon>Eukaryota</taxon>
        <taxon>Metazoa</taxon>
        <taxon>Ecdysozoa</taxon>
        <taxon>Arthropoda</taxon>
        <taxon>Hexapoda</taxon>
        <taxon>Insecta</taxon>
        <taxon>Pterygota</taxon>
        <taxon>Neoptera</taxon>
        <taxon>Endopterygota</taxon>
        <taxon>Diptera</taxon>
        <taxon>Nematocera</taxon>
        <taxon>Culicoidea</taxon>
        <taxon>Culicidae</taxon>
        <taxon>Culicinae</taxon>
        <taxon>Culicini</taxon>
        <taxon>Culex</taxon>
        <taxon>Culex</taxon>
    </lineage>
</organism>
<dbReference type="EMBL" id="HBUE01182546">
    <property type="protein sequence ID" value="CAG6521234.1"/>
    <property type="molecule type" value="Transcribed_RNA"/>
</dbReference>